<dbReference type="InterPro" id="IPR000709">
    <property type="entry name" value="Leu_Ile_Val-bd"/>
</dbReference>
<dbReference type="InterPro" id="IPR006311">
    <property type="entry name" value="TAT_signal"/>
</dbReference>
<comment type="caution">
    <text evidence="6">The sequence shown here is derived from an EMBL/GenBank/DDBJ whole genome shotgun (WGS) entry which is preliminary data.</text>
</comment>
<evidence type="ECO:0000256" key="3">
    <source>
        <dbReference type="ARBA" id="ARBA00022729"/>
    </source>
</evidence>
<comment type="similarity">
    <text evidence="1">Belongs to the leucine-binding protein family.</text>
</comment>
<dbReference type="EMBL" id="JAHYBZ010000005">
    <property type="protein sequence ID" value="MBW6399351.1"/>
    <property type="molecule type" value="Genomic_DNA"/>
</dbReference>
<dbReference type="Proteomes" id="UP001196565">
    <property type="component" value="Unassembled WGS sequence"/>
</dbReference>
<proteinExistence type="inferred from homology"/>
<evidence type="ECO:0000256" key="4">
    <source>
        <dbReference type="ARBA" id="ARBA00022970"/>
    </source>
</evidence>
<dbReference type="PROSITE" id="PS51318">
    <property type="entry name" value="TAT"/>
    <property type="match status" value="1"/>
</dbReference>
<evidence type="ECO:0000313" key="6">
    <source>
        <dbReference type="EMBL" id="MBW6399351.1"/>
    </source>
</evidence>
<dbReference type="PRINTS" id="PR00337">
    <property type="entry name" value="LEUILEVALBP"/>
</dbReference>
<protein>
    <submittedName>
        <fullName evidence="6">ABC transporter substrate-binding protein</fullName>
    </submittedName>
</protein>
<keyword evidence="3" id="KW-0732">Signal</keyword>
<dbReference type="Gene3D" id="3.40.50.2300">
    <property type="match status" value="2"/>
</dbReference>
<gene>
    <name evidence="6" type="ORF">KPL78_15945</name>
</gene>
<evidence type="ECO:0000259" key="5">
    <source>
        <dbReference type="Pfam" id="PF13458"/>
    </source>
</evidence>
<dbReference type="PANTHER" id="PTHR30483:SF37">
    <property type="entry name" value="ABC TRANSPORTER SUBSTRATE-BINDING PROTEIN"/>
    <property type="match status" value="1"/>
</dbReference>
<dbReference type="PANTHER" id="PTHR30483">
    <property type="entry name" value="LEUCINE-SPECIFIC-BINDING PROTEIN"/>
    <property type="match status" value="1"/>
</dbReference>
<dbReference type="Pfam" id="PF13458">
    <property type="entry name" value="Peripla_BP_6"/>
    <property type="match status" value="1"/>
</dbReference>
<dbReference type="InterPro" id="IPR028081">
    <property type="entry name" value="Leu-bd"/>
</dbReference>
<reference evidence="6 7" key="1">
    <citation type="submission" date="2021-07" db="EMBL/GenBank/DDBJ databases">
        <authorList>
            <person name="So Y."/>
        </authorList>
    </citation>
    <scope>NUCLEOTIDE SEQUENCE [LARGE SCALE GENOMIC DNA]</scope>
    <source>
        <strain evidence="6 7">HJA6</strain>
    </source>
</reference>
<name>A0ABS7AAQ0_9PROT</name>
<dbReference type="InterPro" id="IPR028082">
    <property type="entry name" value="Peripla_BP_I"/>
</dbReference>
<evidence type="ECO:0000313" key="7">
    <source>
        <dbReference type="Proteomes" id="UP001196565"/>
    </source>
</evidence>
<keyword evidence="4" id="KW-0029">Amino-acid transport</keyword>
<organism evidence="6 7">
    <name type="scientific">Roseomonas alba</name>
    <dbReference type="NCBI Taxonomy" id="2846776"/>
    <lineage>
        <taxon>Bacteria</taxon>
        <taxon>Pseudomonadati</taxon>
        <taxon>Pseudomonadota</taxon>
        <taxon>Alphaproteobacteria</taxon>
        <taxon>Acetobacterales</taxon>
        <taxon>Roseomonadaceae</taxon>
        <taxon>Roseomonas</taxon>
    </lineage>
</organism>
<keyword evidence="2" id="KW-0813">Transport</keyword>
<keyword evidence="7" id="KW-1185">Reference proteome</keyword>
<dbReference type="SUPFAM" id="SSF53822">
    <property type="entry name" value="Periplasmic binding protein-like I"/>
    <property type="match status" value="1"/>
</dbReference>
<dbReference type="InterPro" id="IPR051010">
    <property type="entry name" value="BCAA_transport"/>
</dbReference>
<sequence length="413" mass="45105">MTQTRRDVMAATLGLTAATGLTVRIGQAQAPAEVKVGLLVPLSGPWARFGEIMRRGAELAVRHINERGGVAALNGARMRLVVLDAGDSTEKAKNAAQRMVAQEPDMVAATGAYLSSFTLAATEVTERAELLMLTLSYSDLITGRGFRYVFQTSSRAGDQAREAIPTLMQLAQSASGRRPETVGILTDNTAASISFVEPIRQEAQARFGVRVVVDETFTPPLSDATQLVQRIRSRRPDMLIFPVTVISDAKLVIEKMNEFGLGRGRLPTIANGIAVAQTDMLQNVGAEQLEGLMTVVANWDAKGQEQIIEEWRRETNEPWMTQNAISTYGDMWIVKYALEAARRADRNAVAQAIRTMDVTDGPAAYFPGRRIKFDANGLRENAGLMVVQWQGGRPVTVYPSQSAVAEAVWPRRT</sequence>
<evidence type="ECO:0000256" key="2">
    <source>
        <dbReference type="ARBA" id="ARBA00022448"/>
    </source>
</evidence>
<dbReference type="RefSeq" id="WP_219763958.1">
    <property type="nucleotide sequence ID" value="NZ_JAHYBZ010000005.1"/>
</dbReference>
<accession>A0ABS7AAQ0</accession>
<dbReference type="CDD" id="cd06340">
    <property type="entry name" value="PBP1_ABC_ligand_binding-like"/>
    <property type="match status" value="1"/>
</dbReference>
<feature type="domain" description="Leucine-binding protein" evidence="5">
    <location>
        <begin position="33"/>
        <end position="392"/>
    </location>
</feature>
<evidence type="ECO:0000256" key="1">
    <source>
        <dbReference type="ARBA" id="ARBA00010062"/>
    </source>
</evidence>